<evidence type="ECO:0000256" key="5">
    <source>
        <dbReference type="ARBA" id="ARBA00046874"/>
    </source>
</evidence>
<evidence type="ECO:0000256" key="3">
    <source>
        <dbReference type="ARBA" id="ARBA00023210"/>
    </source>
</evidence>
<organism evidence="9 11">
    <name type="scientific">Caldalkalibacillus thermarum (strain TA2.A1)</name>
    <dbReference type="NCBI Taxonomy" id="986075"/>
    <lineage>
        <taxon>Bacteria</taxon>
        <taxon>Bacillati</taxon>
        <taxon>Bacillota</taxon>
        <taxon>Bacilli</taxon>
        <taxon>Bacillales</taxon>
        <taxon>Bacillaceae</taxon>
        <taxon>Caldalkalibacillus</taxon>
    </lineage>
</organism>
<dbReference type="InterPro" id="IPR055219">
    <property type="entry name" value="MinC_N_1"/>
</dbReference>
<dbReference type="GO" id="GO:1901891">
    <property type="term" value="P:regulation of cell septum assembly"/>
    <property type="evidence" value="ECO:0007669"/>
    <property type="project" value="InterPro"/>
</dbReference>
<evidence type="ECO:0000313" key="9">
    <source>
        <dbReference type="EMBL" id="EGL81603.1"/>
    </source>
</evidence>
<comment type="subunit">
    <text evidence="5 6">Interacts with MinD and FtsZ.</text>
</comment>
<evidence type="ECO:0000256" key="2">
    <source>
        <dbReference type="ARBA" id="ARBA00022618"/>
    </source>
</evidence>
<evidence type="ECO:0000256" key="4">
    <source>
        <dbReference type="ARBA" id="ARBA00023306"/>
    </source>
</evidence>
<evidence type="ECO:0000313" key="12">
    <source>
        <dbReference type="Proteomes" id="UP000825179"/>
    </source>
</evidence>
<evidence type="ECO:0000313" key="10">
    <source>
        <dbReference type="EMBL" id="QZT33509.1"/>
    </source>
</evidence>
<evidence type="ECO:0000259" key="7">
    <source>
        <dbReference type="Pfam" id="PF03775"/>
    </source>
</evidence>
<comment type="similarity">
    <text evidence="1 6">Belongs to the MinC family.</text>
</comment>
<keyword evidence="2 6" id="KW-0132">Cell division</keyword>
<dbReference type="InterPro" id="IPR016098">
    <property type="entry name" value="CAP/MinC_C"/>
</dbReference>
<dbReference type="InterPro" id="IPR005526">
    <property type="entry name" value="Septum_form_inhib_MinC_C"/>
</dbReference>
<accession>F5LAN1</accession>
<dbReference type="EMBL" id="AFCE01000164">
    <property type="protein sequence ID" value="EGL81603.1"/>
    <property type="molecule type" value="Genomic_DNA"/>
</dbReference>
<dbReference type="GO" id="GO:0000902">
    <property type="term" value="P:cell morphogenesis"/>
    <property type="evidence" value="ECO:0007669"/>
    <property type="project" value="InterPro"/>
</dbReference>
<dbReference type="KEGG" id="cthu:HUR95_14865"/>
<comment type="function">
    <text evidence="6">Cell division inhibitor that blocks the formation of polar Z ring septums. Rapidly oscillates between the poles of the cell to destabilize FtsZ filaments that have formed before they mature into polar Z rings. Prevents FtsZ polymerization.</text>
</comment>
<dbReference type="Pfam" id="PF03775">
    <property type="entry name" value="MinC_C"/>
    <property type="match status" value="1"/>
</dbReference>
<dbReference type="InterPro" id="IPR013033">
    <property type="entry name" value="MinC"/>
</dbReference>
<dbReference type="Proteomes" id="UP000010716">
    <property type="component" value="Unassembled WGS sequence"/>
</dbReference>
<dbReference type="eggNOG" id="COG0850">
    <property type="taxonomic scope" value="Bacteria"/>
</dbReference>
<dbReference type="EMBL" id="CP082237">
    <property type="protein sequence ID" value="QZT33509.1"/>
    <property type="molecule type" value="Genomic_DNA"/>
</dbReference>
<dbReference type="PANTHER" id="PTHR34108">
    <property type="entry name" value="SEPTUM SITE-DETERMINING PROTEIN MINC"/>
    <property type="match status" value="1"/>
</dbReference>
<dbReference type="Gene3D" id="3.30.160.540">
    <property type="match status" value="1"/>
</dbReference>
<feature type="domain" description="Septum site-determining protein MinC N-terminal" evidence="8">
    <location>
        <begin position="8"/>
        <end position="83"/>
    </location>
</feature>
<gene>
    <name evidence="6 10" type="primary">minC</name>
    <name evidence="9" type="ORF">CathTA2_2966</name>
    <name evidence="10" type="ORF">HUR95_14865</name>
</gene>
<dbReference type="Gene3D" id="2.160.20.70">
    <property type="match status" value="1"/>
</dbReference>
<dbReference type="AlphaFoldDB" id="F5LAN1"/>
<evidence type="ECO:0000313" key="11">
    <source>
        <dbReference type="Proteomes" id="UP000010716"/>
    </source>
</evidence>
<keyword evidence="4 6" id="KW-0131">Cell cycle</keyword>
<dbReference type="Proteomes" id="UP000825179">
    <property type="component" value="Chromosome"/>
</dbReference>
<dbReference type="RefSeq" id="WP_007506327.1">
    <property type="nucleotide sequence ID" value="NZ_AFCE01000164.1"/>
</dbReference>
<dbReference type="GO" id="GO:0000917">
    <property type="term" value="P:division septum assembly"/>
    <property type="evidence" value="ECO:0007669"/>
    <property type="project" value="UniProtKB-KW"/>
</dbReference>
<evidence type="ECO:0000256" key="6">
    <source>
        <dbReference type="HAMAP-Rule" id="MF_00267"/>
    </source>
</evidence>
<evidence type="ECO:0000256" key="1">
    <source>
        <dbReference type="ARBA" id="ARBA00006291"/>
    </source>
</evidence>
<evidence type="ECO:0000259" key="8">
    <source>
        <dbReference type="Pfam" id="PF22642"/>
    </source>
</evidence>
<keyword evidence="12" id="KW-1185">Reference proteome</keyword>
<reference evidence="9 11" key="1">
    <citation type="journal article" date="2011" name="J. Bacteriol.">
        <title>Draft genome sequence of the thermoalkaliphilic Caldalkalibacillus thermarum strain TA2.A1.</title>
        <authorList>
            <person name="Kalamorz F."/>
            <person name="Keis S."/>
            <person name="McMillan D.G."/>
            <person name="Olsson K."/>
            <person name="Stanton J.A."/>
            <person name="Stockwell P."/>
            <person name="Black M.A."/>
            <person name="Klingeman D.M."/>
            <person name="Land M.L."/>
            <person name="Han C.S."/>
            <person name="Martin S.L."/>
            <person name="Becher S.A."/>
            <person name="Peddie C.J."/>
            <person name="Morgan H.W."/>
            <person name="Matthies D."/>
            <person name="Preiss L."/>
            <person name="Meier T."/>
            <person name="Brown S.D."/>
            <person name="Cook G.M."/>
        </authorList>
    </citation>
    <scope>NUCLEOTIDE SEQUENCE [LARGE SCALE GENOMIC DNA]</scope>
    <source>
        <strain evidence="9 11">TA2.A1</strain>
    </source>
</reference>
<keyword evidence="3 6" id="KW-0717">Septation</keyword>
<feature type="domain" description="Septum formation inhibitor MinC C-terminal" evidence="7">
    <location>
        <begin position="106"/>
        <end position="202"/>
    </location>
</feature>
<reference evidence="10" key="3">
    <citation type="submission" date="2021-08" db="EMBL/GenBank/DDBJ databases">
        <authorList>
            <person name="de Jong S."/>
            <person name="van den Broek M."/>
            <person name="Merkel A."/>
            <person name="de la Torre Cortes P."/>
            <person name="Kalamorz F."/>
            <person name="Cook G."/>
            <person name="van Loosdrecht M."/>
            <person name="McMillan D."/>
        </authorList>
    </citation>
    <scope>NUCLEOTIDE SEQUENCE</scope>
    <source>
        <strain evidence="10">TA2.A1</strain>
    </source>
</reference>
<proteinExistence type="inferred from homology"/>
<dbReference type="NCBIfam" id="TIGR01222">
    <property type="entry name" value="minC"/>
    <property type="match status" value="1"/>
</dbReference>
<dbReference type="SUPFAM" id="SSF63848">
    <property type="entry name" value="Cell-division inhibitor MinC, C-terminal domain"/>
    <property type="match status" value="1"/>
</dbReference>
<dbReference type="OrthoDB" id="9790810at2"/>
<name>F5LAN1_CALTT</name>
<dbReference type="Pfam" id="PF22642">
    <property type="entry name" value="MinC_N_1"/>
    <property type="match status" value="1"/>
</dbReference>
<sequence length="227" mass="24847">MYATKSNVIIKGTKDGLVFYLNDSCAYEELLAELQDKLQDHPQFLDGPLMRVTIHLGHRYLSDEQRNELRDLIRAQGNLIVDKMESLVVLKEEMEQARTETGIQVVYKTVRSGQVVEAPGHLLVLGDVNPGGCVKAVGNIFVLGALRGMAHAGVHGNRGAIIAASVLCPTQLRIASVVGRPPDEAENKGREFAHVNGDQIAIAKLQQLVHIRPELKALCVSMVNRPS</sequence>
<dbReference type="HAMAP" id="MF_00267">
    <property type="entry name" value="MinC"/>
    <property type="match status" value="1"/>
</dbReference>
<dbReference type="PANTHER" id="PTHR34108:SF1">
    <property type="entry name" value="SEPTUM SITE-DETERMINING PROTEIN MINC"/>
    <property type="match status" value="1"/>
</dbReference>
<protein>
    <recommendedName>
        <fullName evidence="6">Probable septum site-determining protein MinC</fullName>
    </recommendedName>
</protein>
<dbReference type="InterPro" id="IPR036145">
    <property type="entry name" value="MinC_C_sf"/>
</dbReference>
<reference evidence="10 12" key="2">
    <citation type="journal article" date="2020" name="Extremophiles">
        <title>Genomic analysis of Caldalkalibacillus thermarum TA2.A1 reveals aerobic alkaliphilic metabolism and evolutionary hallmarks linking alkaliphilic bacteria and plant life.</title>
        <authorList>
            <person name="de Jong S.I."/>
            <person name="van den Broek M.A."/>
            <person name="Merkel A.Y."/>
            <person name="de la Torre Cortes P."/>
            <person name="Kalamorz F."/>
            <person name="Cook G.M."/>
            <person name="van Loosdrecht M.C.M."/>
            <person name="McMillan D.G.G."/>
        </authorList>
    </citation>
    <scope>NUCLEOTIDE SEQUENCE [LARGE SCALE GENOMIC DNA]</scope>
    <source>
        <strain evidence="10 12">TA2.A1</strain>
    </source>
</reference>